<organism evidence="2 3">
    <name type="scientific">Bonamia ostreae</name>
    <dbReference type="NCBI Taxonomy" id="126728"/>
    <lineage>
        <taxon>Eukaryota</taxon>
        <taxon>Sar</taxon>
        <taxon>Rhizaria</taxon>
        <taxon>Endomyxa</taxon>
        <taxon>Ascetosporea</taxon>
        <taxon>Haplosporida</taxon>
        <taxon>Bonamia</taxon>
    </lineage>
</organism>
<comment type="caution">
    <text evidence="2">The sequence shown here is derived from an EMBL/GenBank/DDBJ whole genome shotgun (WGS) entry which is preliminary data.</text>
</comment>
<name>A0ABV2API3_9EUKA</name>
<keyword evidence="3" id="KW-1185">Reference proteome</keyword>
<dbReference type="EMBL" id="JBDODL010001512">
    <property type="protein sequence ID" value="MES1921585.1"/>
    <property type="molecule type" value="Genomic_DNA"/>
</dbReference>
<sequence length="353" mass="40900">NGGNIDKNDNKNGGNIDKNDNKNGGNIDKINVGDCPPILECFVELEGKKEELEETREFLDKFRVNVEGHSNISREMFYGQSKTFKQKKNVLIFEPKKRFEKVGKYTFTVEYFENRNQLKRRIESNALEFTVVPGTPKKLKILEKEKFENLSASNFGNCRLIAKEIDLEICDNFNTPIEDLNEFPDILIKVSSENGQNRNLPKLSYSQKNSKIKNLSVLEKSGDFEGDVFLEFLVHPNWSRKNNSSILNRLSSDKIKFYFSNDSKTVSKQKTLESKYAEVKRSIDYILKKLKPFESANNKNIAQFDVDGIESYISFPRNEAESILRNQIKKISNFIEENKRQLKLPFFDDPLRS</sequence>
<feature type="region of interest" description="Disordered" evidence="1">
    <location>
        <begin position="1"/>
        <end position="26"/>
    </location>
</feature>
<dbReference type="Proteomes" id="UP001439008">
    <property type="component" value="Unassembled WGS sequence"/>
</dbReference>
<evidence type="ECO:0000313" key="3">
    <source>
        <dbReference type="Proteomes" id="UP001439008"/>
    </source>
</evidence>
<evidence type="ECO:0000256" key="1">
    <source>
        <dbReference type="SAM" id="MobiDB-lite"/>
    </source>
</evidence>
<feature type="non-terminal residue" evidence="2">
    <location>
        <position position="353"/>
    </location>
</feature>
<feature type="compositionally biased region" description="Basic and acidic residues" evidence="1">
    <location>
        <begin position="1"/>
        <end position="10"/>
    </location>
</feature>
<reference evidence="2 3" key="1">
    <citation type="journal article" date="2024" name="BMC Biol.">
        <title>Comparative genomics of Ascetosporea gives new insight into the evolutionary basis for animal parasitism in Rhizaria.</title>
        <authorList>
            <person name="Hiltunen Thoren M."/>
            <person name="Onut-Brannstrom I."/>
            <person name="Alfjorden A."/>
            <person name="Peckova H."/>
            <person name="Swords F."/>
            <person name="Hooper C."/>
            <person name="Holzer A.S."/>
            <person name="Bass D."/>
            <person name="Burki F."/>
        </authorList>
    </citation>
    <scope>NUCLEOTIDE SEQUENCE [LARGE SCALE GENOMIC DNA]</scope>
    <source>
        <strain evidence="2">20-A016</strain>
    </source>
</reference>
<evidence type="ECO:0000313" key="2">
    <source>
        <dbReference type="EMBL" id="MES1921585.1"/>
    </source>
</evidence>
<feature type="non-terminal residue" evidence="2">
    <location>
        <position position="1"/>
    </location>
</feature>
<protein>
    <submittedName>
        <fullName evidence="2">Uncharacterized protein</fullName>
    </submittedName>
</protein>
<accession>A0ABV2API3</accession>
<proteinExistence type="predicted"/>
<gene>
    <name evidence="2" type="ORF">MHBO_003117</name>
</gene>
<feature type="compositionally biased region" description="Low complexity" evidence="1">
    <location>
        <begin position="11"/>
        <end position="26"/>
    </location>
</feature>